<proteinExistence type="predicted"/>
<organism evidence="7 8">
    <name type="scientific">Ciona intestinalis</name>
    <name type="common">Transparent sea squirt</name>
    <name type="synonym">Ascidia intestinalis</name>
    <dbReference type="NCBI Taxonomy" id="7719"/>
    <lineage>
        <taxon>Eukaryota</taxon>
        <taxon>Metazoa</taxon>
        <taxon>Chordata</taxon>
        <taxon>Tunicata</taxon>
        <taxon>Ascidiacea</taxon>
        <taxon>Phlebobranchia</taxon>
        <taxon>Cionidae</taxon>
        <taxon>Ciona</taxon>
    </lineage>
</organism>
<dbReference type="InParanoid" id="H2XVA1"/>
<dbReference type="PANTHER" id="PTHR47577">
    <property type="entry name" value="THAP DOMAIN-CONTAINING PROTEIN 6"/>
    <property type="match status" value="1"/>
</dbReference>
<dbReference type="AlphaFoldDB" id="H2XVA1"/>
<gene>
    <name evidence="7" type="primary">LOC104265587</name>
</gene>
<keyword evidence="8" id="KW-1185">Reference proteome</keyword>
<reference evidence="7" key="2">
    <citation type="submission" date="2025-08" db="UniProtKB">
        <authorList>
            <consortium name="Ensembl"/>
        </authorList>
    </citation>
    <scope>IDENTIFICATION</scope>
</reference>
<dbReference type="SUPFAM" id="SSF57716">
    <property type="entry name" value="Glucocorticoid receptor-like (DNA-binding domain)"/>
    <property type="match status" value="1"/>
</dbReference>
<evidence type="ECO:0000256" key="1">
    <source>
        <dbReference type="ARBA" id="ARBA00022723"/>
    </source>
</evidence>
<keyword evidence="4 5" id="KW-0238">DNA-binding</keyword>
<name>H2XVA1_CIOIN</name>
<dbReference type="OrthoDB" id="7331812at2759"/>
<dbReference type="GO" id="GO:0003677">
    <property type="term" value="F:DNA binding"/>
    <property type="evidence" value="ECO:0007669"/>
    <property type="project" value="UniProtKB-UniRule"/>
</dbReference>
<dbReference type="InterPro" id="IPR006612">
    <property type="entry name" value="THAP_Znf"/>
</dbReference>
<accession>A0A1W3JNI8</accession>
<evidence type="ECO:0000256" key="5">
    <source>
        <dbReference type="PROSITE-ProRule" id="PRU00309"/>
    </source>
</evidence>
<evidence type="ECO:0000256" key="3">
    <source>
        <dbReference type="ARBA" id="ARBA00022833"/>
    </source>
</evidence>
<dbReference type="RefSeq" id="XP_009858234.1">
    <property type="nucleotide sequence ID" value="XM_009859932.3"/>
</dbReference>
<dbReference type="Proteomes" id="UP000008144">
    <property type="component" value="Unassembled WGS sequence"/>
</dbReference>
<evidence type="ECO:0000313" key="8">
    <source>
        <dbReference type="Proteomes" id="UP000008144"/>
    </source>
</evidence>
<dbReference type="PANTHER" id="PTHR47577:SF1">
    <property type="entry name" value="THAP DOMAIN-CONTAINING PROTEIN 6"/>
    <property type="match status" value="1"/>
</dbReference>
<feature type="domain" description="THAP-type" evidence="6">
    <location>
        <begin position="1"/>
        <end position="83"/>
    </location>
</feature>
<dbReference type="SMART" id="SM00980">
    <property type="entry name" value="THAP"/>
    <property type="match status" value="1"/>
</dbReference>
<evidence type="ECO:0000256" key="2">
    <source>
        <dbReference type="ARBA" id="ARBA00022771"/>
    </source>
</evidence>
<dbReference type="GeneID" id="104265587"/>
<evidence type="ECO:0000259" key="6">
    <source>
        <dbReference type="PROSITE" id="PS50950"/>
    </source>
</evidence>
<evidence type="ECO:0000256" key="4">
    <source>
        <dbReference type="ARBA" id="ARBA00023125"/>
    </source>
</evidence>
<accession>H2XVA1</accession>
<dbReference type="PROSITE" id="PS50950">
    <property type="entry name" value="ZF_THAP"/>
    <property type="match status" value="1"/>
</dbReference>
<keyword evidence="1" id="KW-0479">Metal-binding</keyword>
<protein>
    <submittedName>
        <fullName evidence="7">THAP domain-containing protein 6</fullName>
    </submittedName>
</protein>
<keyword evidence="3" id="KW-0862">Zinc</keyword>
<keyword evidence="2 5" id="KW-0863">Zinc-finger</keyword>
<evidence type="ECO:0000313" key="7">
    <source>
        <dbReference type="Ensembl" id="ENSCINP00000033585.1"/>
    </source>
</evidence>
<dbReference type="GO" id="GO:0008270">
    <property type="term" value="F:zinc ion binding"/>
    <property type="evidence" value="ECO:0007669"/>
    <property type="project" value="UniProtKB-KW"/>
</dbReference>
<dbReference type="Pfam" id="PF05485">
    <property type="entry name" value="THAP"/>
    <property type="match status" value="1"/>
</dbReference>
<reference evidence="7" key="3">
    <citation type="submission" date="2025-09" db="UniProtKB">
        <authorList>
            <consortium name="Ensembl"/>
        </authorList>
    </citation>
    <scope>IDENTIFICATION</scope>
</reference>
<reference evidence="8" key="1">
    <citation type="journal article" date="2002" name="Science">
        <title>The draft genome of Ciona intestinalis: insights into chordate and vertebrate origins.</title>
        <authorList>
            <person name="Dehal P."/>
            <person name="Satou Y."/>
            <person name="Campbell R.K."/>
            <person name="Chapman J."/>
            <person name="Degnan B."/>
            <person name="De Tomaso A."/>
            <person name="Davidson B."/>
            <person name="Di Gregorio A."/>
            <person name="Gelpke M."/>
            <person name="Goodstein D.M."/>
            <person name="Harafuji N."/>
            <person name="Hastings K.E."/>
            <person name="Ho I."/>
            <person name="Hotta K."/>
            <person name="Huang W."/>
            <person name="Kawashima T."/>
            <person name="Lemaire P."/>
            <person name="Martinez D."/>
            <person name="Meinertzhagen I.A."/>
            <person name="Necula S."/>
            <person name="Nonaka M."/>
            <person name="Putnam N."/>
            <person name="Rash S."/>
            <person name="Saiga H."/>
            <person name="Satake M."/>
            <person name="Terry A."/>
            <person name="Yamada L."/>
            <person name="Wang H.G."/>
            <person name="Awazu S."/>
            <person name="Azumi K."/>
            <person name="Boore J."/>
            <person name="Branno M."/>
            <person name="Chin-Bow S."/>
            <person name="DeSantis R."/>
            <person name="Doyle S."/>
            <person name="Francino P."/>
            <person name="Keys D.N."/>
            <person name="Haga S."/>
            <person name="Hayashi H."/>
            <person name="Hino K."/>
            <person name="Imai K.S."/>
            <person name="Inaba K."/>
            <person name="Kano S."/>
            <person name="Kobayashi K."/>
            <person name="Kobayashi M."/>
            <person name="Lee B.I."/>
            <person name="Makabe K.W."/>
            <person name="Manohar C."/>
            <person name="Matassi G."/>
            <person name="Medina M."/>
            <person name="Mochizuki Y."/>
            <person name="Mount S."/>
            <person name="Morishita T."/>
            <person name="Miura S."/>
            <person name="Nakayama A."/>
            <person name="Nishizaka S."/>
            <person name="Nomoto H."/>
            <person name="Ohta F."/>
            <person name="Oishi K."/>
            <person name="Rigoutsos I."/>
            <person name="Sano M."/>
            <person name="Sasaki A."/>
            <person name="Sasakura Y."/>
            <person name="Shoguchi E."/>
            <person name="Shin-i T."/>
            <person name="Spagnuolo A."/>
            <person name="Stainier D."/>
            <person name="Suzuki M.M."/>
            <person name="Tassy O."/>
            <person name="Takatori N."/>
            <person name="Tokuoka M."/>
            <person name="Yagi K."/>
            <person name="Yoshizaki F."/>
            <person name="Wada S."/>
            <person name="Zhang C."/>
            <person name="Hyatt P.D."/>
            <person name="Larimer F."/>
            <person name="Detter C."/>
            <person name="Doggett N."/>
            <person name="Glavina T."/>
            <person name="Hawkins T."/>
            <person name="Richardson P."/>
            <person name="Lucas S."/>
            <person name="Kohara Y."/>
            <person name="Levine M."/>
            <person name="Satoh N."/>
            <person name="Rokhsar D.S."/>
        </authorList>
    </citation>
    <scope>NUCLEOTIDE SEQUENCE [LARGE SCALE GENOMIC DNA]</scope>
</reference>
<dbReference type="KEGG" id="cin:104265587"/>
<sequence length="198" mass="22661">MPGYSVPNCNKRGGHEFPRDTRLKRKWILAIKRSSNSPSGKLWNPKERSVVCCSHFLPSDYKPKVCPAMKRAILKDTAVPSVFSFNKEVKKRTTKTSRKATCFKDDEVINFDSFIRLQETIVENECAVQEEIEPPVVKSYVDAQVQCSLPTKDKRNTNISTRYMSMEMLQHDSNAVQDLMILNIFLSSFNALVQQPII</sequence>
<dbReference type="Ensembl" id="ENSCINT00000036184.1">
    <property type="protein sequence ID" value="ENSCINP00000033585.1"/>
    <property type="gene ID" value="ENSCING00000021923.1"/>
</dbReference>
<dbReference type="HOGENOM" id="CLU_1377682_0_0_1"/>